<keyword evidence="4" id="KW-0997">Cell inner membrane</keyword>
<dbReference type="EMBL" id="LLKB01000005">
    <property type="protein sequence ID" value="KQC85157.1"/>
    <property type="molecule type" value="Genomic_DNA"/>
</dbReference>
<keyword evidence="7 8" id="KW-0472">Membrane</keyword>
<evidence type="ECO:0000313" key="11">
    <source>
        <dbReference type="Proteomes" id="UP000050833"/>
    </source>
</evidence>
<evidence type="ECO:0000256" key="7">
    <source>
        <dbReference type="ARBA" id="ARBA00023136"/>
    </source>
</evidence>
<dbReference type="RefSeq" id="WP_055944762.1">
    <property type="nucleotide sequence ID" value="NZ_JAQDCV010000005.1"/>
</dbReference>
<comment type="subcellular location">
    <subcellularLocation>
        <location evidence="1">Cell inner membrane</location>
        <topology evidence="1">Multi-pass membrane protein</topology>
    </subcellularLocation>
</comment>
<reference evidence="10 11" key="1">
    <citation type="submission" date="2015-10" db="EMBL/GenBank/DDBJ databases">
        <title>Butyribacter intestini gen. nov., sp. nov., a butyric acid-producing bacterium of the family Lachnospiraceae isolated from the human faeces.</title>
        <authorList>
            <person name="Zou Y."/>
            <person name="Xue W."/>
            <person name="Luo G."/>
            <person name="Lv M."/>
        </authorList>
    </citation>
    <scope>NUCLEOTIDE SEQUENCE [LARGE SCALE GENOMIC DNA]</scope>
    <source>
        <strain evidence="10 11">TF01-11</strain>
    </source>
</reference>
<keyword evidence="6 8" id="KW-1133">Transmembrane helix</keyword>
<sequence length="403" mass="43798">MESFNYEVVLPDGKSKTGTIEAQNLEAAKAKLSSNGNLIVNIAQANALNKDLDIHIGKAVKARELGVFCRQFESILNAGVPVITALDMLSNQTENKTFKNTIKNVSGEVQRGETLADAMSHYPKIFPEIMIHMIAAGEASGSMDTTLDRLAGHFEKDAHLRGMIMKSMIYPIILILVIIVVVAIMMIKIVPTFTSSFDELGGGELPGITKFVMSVSDFFVDYWYIMLLIIAGIAVAFTAFKKTDTGAIIVGRIALKLPLVGTLSVKTASARLARTLSTLMASGIQMVDAVAIVRKIMTNEVVKRALKKAEEDVTHGLPLSKPLTESGVFPPVVCHMIEIGEQTGNIEDMLDKIADYYDDEVEMATEALMSALEPIIIIIMAVVVVPIILAIMLPIYSMYDSIG</sequence>
<feature type="domain" description="Type II secretion system protein GspF" evidence="9">
    <location>
        <begin position="68"/>
        <end position="191"/>
    </location>
</feature>
<feature type="transmembrane region" description="Helical" evidence="8">
    <location>
        <begin position="222"/>
        <end position="240"/>
    </location>
</feature>
<keyword evidence="3" id="KW-1003">Cell membrane</keyword>
<dbReference type="InterPro" id="IPR018076">
    <property type="entry name" value="T2SS_GspF_dom"/>
</dbReference>
<comment type="similarity">
    <text evidence="2">Belongs to the GSP F family.</text>
</comment>
<dbReference type="Proteomes" id="UP000050833">
    <property type="component" value="Unassembled WGS sequence"/>
</dbReference>
<feature type="transmembrane region" description="Helical" evidence="8">
    <location>
        <begin position="169"/>
        <end position="190"/>
    </location>
</feature>
<dbReference type="PANTHER" id="PTHR30012">
    <property type="entry name" value="GENERAL SECRETION PATHWAY PROTEIN"/>
    <property type="match status" value="1"/>
</dbReference>
<gene>
    <name evidence="10" type="ORF">APZ18_10680</name>
</gene>
<protein>
    <submittedName>
        <fullName evidence="10">Type II secretion system protein</fullName>
    </submittedName>
</protein>
<feature type="transmembrane region" description="Helical" evidence="8">
    <location>
        <begin position="375"/>
        <end position="399"/>
    </location>
</feature>
<evidence type="ECO:0000313" key="10">
    <source>
        <dbReference type="EMBL" id="KQC85157.1"/>
    </source>
</evidence>
<dbReference type="Pfam" id="PF00482">
    <property type="entry name" value="T2SSF"/>
    <property type="match status" value="2"/>
</dbReference>
<dbReference type="InterPro" id="IPR003004">
    <property type="entry name" value="GspF/PilC"/>
</dbReference>
<keyword evidence="5 8" id="KW-0812">Transmembrane</keyword>
<evidence type="ECO:0000259" key="9">
    <source>
        <dbReference type="Pfam" id="PF00482"/>
    </source>
</evidence>
<keyword evidence="11" id="KW-1185">Reference proteome</keyword>
<evidence type="ECO:0000256" key="2">
    <source>
        <dbReference type="ARBA" id="ARBA00005745"/>
    </source>
</evidence>
<dbReference type="GO" id="GO:0005886">
    <property type="term" value="C:plasma membrane"/>
    <property type="evidence" value="ECO:0007669"/>
    <property type="project" value="UniProtKB-SubCell"/>
</dbReference>
<evidence type="ECO:0000256" key="5">
    <source>
        <dbReference type="ARBA" id="ARBA00022692"/>
    </source>
</evidence>
<dbReference type="PRINTS" id="PR00812">
    <property type="entry name" value="BCTERIALGSPF"/>
</dbReference>
<dbReference type="PANTHER" id="PTHR30012:SF0">
    <property type="entry name" value="TYPE II SECRETION SYSTEM PROTEIN F-RELATED"/>
    <property type="match status" value="1"/>
</dbReference>
<proteinExistence type="inferred from homology"/>
<dbReference type="Gene3D" id="1.20.81.30">
    <property type="entry name" value="Type II secretion system (T2SS), domain F"/>
    <property type="match status" value="2"/>
</dbReference>
<organism evidence="10 11">
    <name type="scientific">Butyribacter intestini</name>
    <dbReference type="NCBI Taxonomy" id="1703332"/>
    <lineage>
        <taxon>Bacteria</taxon>
        <taxon>Bacillati</taxon>
        <taxon>Bacillota</taxon>
        <taxon>Clostridia</taxon>
        <taxon>Lachnospirales</taxon>
        <taxon>Lachnospiraceae</taxon>
        <taxon>Butyribacter</taxon>
    </lineage>
</organism>
<evidence type="ECO:0000256" key="8">
    <source>
        <dbReference type="SAM" id="Phobius"/>
    </source>
</evidence>
<dbReference type="FunFam" id="1.20.81.30:FF:000001">
    <property type="entry name" value="Type II secretion system protein F"/>
    <property type="match status" value="2"/>
</dbReference>
<evidence type="ECO:0000256" key="3">
    <source>
        <dbReference type="ARBA" id="ARBA00022475"/>
    </source>
</evidence>
<comment type="caution">
    <text evidence="10">The sequence shown here is derived from an EMBL/GenBank/DDBJ whole genome shotgun (WGS) entry which is preliminary data.</text>
</comment>
<dbReference type="AlphaFoldDB" id="A0AAW3JQP2"/>
<name>A0AAW3JQP2_9FIRM</name>
<dbReference type="InterPro" id="IPR042094">
    <property type="entry name" value="T2SS_GspF_sf"/>
</dbReference>
<feature type="domain" description="Type II secretion system protein GspF" evidence="9">
    <location>
        <begin position="273"/>
        <end position="394"/>
    </location>
</feature>
<evidence type="ECO:0000256" key="1">
    <source>
        <dbReference type="ARBA" id="ARBA00004429"/>
    </source>
</evidence>
<accession>A0AAW3JQP2</accession>
<evidence type="ECO:0000256" key="4">
    <source>
        <dbReference type="ARBA" id="ARBA00022519"/>
    </source>
</evidence>
<evidence type="ECO:0000256" key="6">
    <source>
        <dbReference type="ARBA" id="ARBA00022989"/>
    </source>
</evidence>